<evidence type="ECO:0000313" key="3">
    <source>
        <dbReference type="EMBL" id="GAU46610.1"/>
    </source>
</evidence>
<dbReference type="SUPFAM" id="SSF117281">
    <property type="entry name" value="Kelch motif"/>
    <property type="match status" value="1"/>
</dbReference>
<gene>
    <name evidence="3" type="ORF">TSUD_300010</name>
</gene>
<reference evidence="4" key="1">
    <citation type="journal article" date="2017" name="Front. Plant Sci.">
        <title>Climate Clever Clovers: New Paradigm to Reduce the Environmental Footprint of Ruminants by Breeding Low Methanogenic Forages Utilizing Haplotype Variation.</title>
        <authorList>
            <person name="Kaur P."/>
            <person name="Appels R."/>
            <person name="Bayer P.E."/>
            <person name="Keeble-Gagnere G."/>
            <person name="Wang J."/>
            <person name="Hirakawa H."/>
            <person name="Shirasawa K."/>
            <person name="Vercoe P."/>
            <person name="Stefanova K."/>
            <person name="Durmic Z."/>
            <person name="Nichols P."/>
            <person name="Revell C."/>
            <person name="Isobe S.N."/>
            <person name="Edwards D."/>
            <person name="Erskine W."/>
        </authorList>
    </citation>
    <scope>NUCLEOTIDE SEQUENCE [LARGE SCALE GENOMIC DNA]</scope>
    <source>
        <strain evidence="4">cv. Daliak</strain>
    </source>
</reference>
<keyword evidence="1" id="KW-0880">Kelch repeat</keyword>
<dbReference type="PANTHER" id="PTHR46344">
    <property type="entry name" value="OS02G0202900 PROTEIN"/>
    <property type="match status" value="1"/>
</dbReference>
<proteinExistence type="predicted"/>
<name>A0A2Z6PAA7_TRISU</name>
<dbReference type="OrthoDB" id="45365at2759"/>
<keyword evidence="2" id="KW-0677">Repeat</keyword>
<evidence type="ECO:0008006" key="5">
    <source>
        <dbReference type="Google" id="ProtNLM"/>
    </source>
</evidence>
<protein>
    <recommendedName>
        <fullName evidence="5">F-box domain-containing protein</fullName>
    </recommendedName>
</protein>
<organism evidence="3 4">
    <name type="scientific">Trifolium subterraneum</name>
    <name type="common">Subterranean clover</name>
    <dbReference type="NCBI Taxonomy" id="3900"/>
    <lineage>
        <taxon>Eukaryota</taxon>
        <taxon>Viridiplantae</taxon>
        <taxon>Streptophyta</taxon>
        <taxon>Embryophyta</taxon>
        <taxon>Tracheophyta</taxon>
        <taxon>Spermatophyta</taxon>
        <taxon>Magnoliopsida</taxon>
        <taxon>eudicotyledons</taxon>
        <taxon>Gunneridae</taxon>
        <taxon>Pentapetalae</taxon>
        <taxon>rosids</taxon>
        <taxon>fabids</taxon>
        <taxon>Fabales</taxon>
        <taxon>Fabaceae</taxon>
        <taxon>Papilionoideae</taxon>
        <taxon>50 kb inversion clade</taxon>
        <taxon>NPAAA clade</taxon>
        <taxon>Hologalegina</taxon>
        <taxon>IRL clade</taxon>
        <taxon>Trifolieae</taxon>
        <taxon>Trifolium</taxon>
    </lineage>
</organism>
<dbReference type="EMBL" id="DF974231">
    <property type="protein sequence ID" value="GAU46610.1"/>
    <property type="molecule type" value="Genomic_DNA"/>
</dbReference>
<accession>A0A2Z6PAA7</accession>
<dbReference type="InterPro" id="IPR015915">
    <property type="entry name" value="Kelch-typ_b-propeller"/>
</dbReference>
<dbReference type="Proteomes" id="UP000242715">
    <property type="component" value="Unassembled WGS sequence"/>
</dbReference>
<sequence length="151" mass="17151">MSSTIQAVVKCNCEATDSVVGKPEYNLLPDFPEDFAVNCMIRAPRDVLMKQKLVCKRWNDILYTDLFKSRRKSHGFTGEWLYVNKRDEATGRNSLHTFDPIYKRWLTPPAIPWEFSKATDFGCQVLSGCHLYLFGGVDTCTQGDCGKQAAE</sequence>
<keyword evidence="4" id="KW-1185">Reference proteome</keyword>
<evidence type="ECO:0000256" key="2">
    <source>
        <dbReference type="ARBA" id="ARBA00022737"/>
    </source>
</evidence>
<evidence type="ECO:0000256" key="1">
    <source>
        <dbReference type="ARBA" id="ARBA00022441"/>
    </source>
</evidence>
<dbReference type="AlphaFoldDB" id="A0A2Z6PAA7"/>
<dbReference type="PANTHER" id="PTHR46344:SF3">
    <property type="entry name" value="F-BOX DOMAIN-CONTAINING PROTEIN"/>
    <property type="match status" value="1"/>
</dbReference>
<evidence type="ECO:0000313" key="4">
    <source>
        <dbReference type="Proteomes" id="UP000242715"/>
    </source>
</evidence>